<protein>
    <recommendedName>
        <fullName evidence="4">Transmembrane protein 135 N-terminal domain-containing protein</fullName>
    </recommendedName>
</protein>
<feature type="transmembrane region" description="Helical" evidence="1">
    <location>
        <begin position="388"/>
        <end position="408"/>
    </location>
</feature>
<comment type="caution">
    <text evidence="2">The sequence shown here is derived from an EMBL/GenBank/DDBJ whole genome shotgun (WGS) entry which is preliminary data.</text>
</comment>
<dbReference type="InParanoid" id="G4TI72"/>
<dbReference type="EMBL" id="CAFZ01000103">
    <property type="protein sequence ID" value="CCA71015.1"/>
    <property type="molecule type" value="Genomic_DNA"/>
</dbReference>
<feature type="transmembrane region" description="Helical" evidence="1">
    <location>
        <begin position="348"/>
        <end position="367"/>
    </location>
</feature>
<dbReference type="HOGENOM" id="CLU_012946_2_1_1"/>
<dbReference type="Proteomes" id="UP000007148">
    <property type="component" value="Unassembled WGS sequence"/>
</dbReference>
<organism evidence="2 3">
    <name type="scientific">Serendipita indica (strain DSM 11827)</name>
    <name type="common">Root endophyte fungus</name>
    <name type="synonym">Piriformospora indica</name>
    <dbReference type="NCBI Taxonomy" id="1109443"/>
    <lineage>
        <taxon>Eukaryota</taxon>
        <taxon>Fungi</taxon>
        <taxon>Dikarya</taxon>
        <taxon>Basidiomycota</taxon>
        <taxon>Agaricomycotina</taxon>
        <taxon>Agaricomycetes</taxon>
        <taxon>Sebacinales</taxon>
        <taxon>Serendipitaceae</taxon>
        <taxon>Serendipita</taxon>
    </lineage>
</organism>
<evidence type="ECO:0000256" key="1">
    <source>
        <dbReference type="SAM" id="Phobius"/>
    </source>
</evidence>
<dbReference type="OrthoDB" id="4021778at2759"/>
<dbReference type="eggNOG" id="KOG1398">
    <property type="taxonomic scope" value="Eukaryota"/>
</dbReference>
<feature type="transmembrane region" description="Helical" evidence="1">
    <location>
        <begin position="74"/>
        <end position="93"/>
    </location>
</feature>
<evidence type="ECO:0000313" key="3">
    <source>
        <dbReference type="Proteomes" id="UP000007148"/>
    </source>
</evidence>
<accession>G4TI72</accession>
<dbReference type="AlphaFoldDB" id="G4TI72"/>
<keyword evidence="1" id="KW-1133">Transmembrane helix</keyword>
<sequence length="530" mass="59059">MSRSHSSWSKHQLVEFLTSEGLPHLPPSHPARISIRAGSLGFILAVLPSLAPLITSKRMGKEGKRALNVLKRELGPNGFPFAVVLVFGGSAWFEWALRRVNIGTQEEKRSLEEDERNRGKAESAVKTALTTFVLSLYAIYRLQRRPNSKGRVVEIPLTLPSSSSSMKTSVSLDLTIIFCVRALDALFQRAIVEYSNSRRASRVKVEKLREHLDVLLFTLASSRIMWCFLYQPWRLPPGYVKWINALAEIDQRLLLALRALRAGTWKYGHNLPETKDILMSHARDLGYPSSWGDPSTLPAHGGPAADKIWRELGVKSRPGIGGLPCELVHGDVMTSSCATNALTRWIRAFMKAFLIYLPVHTIPTLLVNPMRILQDPFALLFAISRSSAFIATFVGSIFSTICLSRTVLGPRLFPGLSHQVIDGSLGGVALGCVMCCLSLYIERGKRRGEIALYVLPRGIRTLFKESWLRSGSASVLVVERFAFAFACATLVTFAKHDPSSLRGLSQWGLGFVYEGWDALRRKRRRVESSE</sequence>
<dbReference type="PANTHER" id="PTHR12459:SF15">
    <property type="entry name" value="TRANSMEMBRANE PROTEIN 135"/>
    <property type="match status" value="1"/>
</dbReference>
<keyword evidence="3" id="KW-1185">Reference proteome</keyword>
<reference evidence="2 3" key="1">
    <citation type="journal article" date="2011" name="PLoS Pathog.">
        <title>Endophytic Life Strategies Decoded by Genome and Transcriptome Analyses of the Mutualistic Root Symbiont Piriformospora indica.</title>
        <authorList>
            <person name="Zuccaro A."/>
            <person name="Lahrmann U."/>
            <person name="Guldener U."/>
            <person name="Langen G."/>
            <person name="Pfiffi S."/>
            <person name="Biedenkopf D."/>
            <person name="Wong P."/>
            <person name="Samans B."/>
            <person name="Grimm C."/>
            <person name="Basiewicz M."/>
            <person name="Murat C."/>
            <person name="Martin F."/>
            <person name="Kogel K.H."/>
        </authorList>
    </citation>
    <scope>NUCLEOTIDE SEQUENCE [LARGE SCALE GENOMIC DNA]</scope>
    <source>
        <strain evidence="2 3">DSM 11827</strain>
    </source>
</reference>
<dbReference type="InterPro" id="IPR026749">
    <property type="entry name" value="Tmem135"/>
</dbReference>
<proteinExistence type="predicted"/>
<feature type="transmembrane region" description="Helical" evidence="1">
    <location>
        <begin position="33"/>
        <end position="54"/>
    </location>
</feature>
<keyword evidence="1" id="KW-0472">Membrane</keyword>
<dbReference type="PANTHER" id="PTHR12459">
    <property type="entry name" value="TRANSMEMBRANE PROTEIN 135-RELATED"/>
    <property type="match status" value="1"/>
</dbReference>
<evidence type="ECO:0000313" key="2">
    <source>
        <dbReference type="EMBL" id="CCA71015.1"/>
    </source>
</evidence>
<feature type="transmembrane region" description="Helical" evidence="1">
    <location>
        <begin position="420"/>
        <end position="441"/>
    </location>
</feature>
<gene>
    <name evidence="2" type="ORF">PIIN_04949</name>
</gene>
<name>G4TI72_SERID</name>
<evidence type="ECO:0008006" key="4">
    <source>
        <dbReference type="Google" id="ProtNLM"/>
    </source>
</evidence>
<keyword evidence="1" id="KW-0812">Transmembrane</keyword>